<organism evidence="1 2">
    <name type="scientific">Coregonus suidteri</name>
    <dbReference type="NCBI Taxonomy" id="861788"/>
    <lineage>
        <taxon>Eukaryota</taxon>
        <taxon>Metazoa</taxon>
        <taxon>Chordata</taxon>
        <taxon>Craniata</taxon>
        <taxon>Vertebrata</taxon>
        <taxon>Euteleostomi</taxon>
        <taxon>Actinopterygii</taxon>
        <taxon>Neopterygii</taxon>
        <taxon>Teleostei</taxon>
        <taxon>Protacanthopterygii</taxon>
        <taxon>Salmoniformes</taxon>
        <taxon>Salmonidae</taxon>
        <taxon>Coregoninae</taxon>
        <taxon>Coregonus</taxon>
    </lineage>
</organism>
<keyword evidence="2" id="KW-1185">Reference proteome</keyword>
<evidence type="ECO:0000313" key="1">
    <source>
        <dbReference type="EMBL" id="KAK6299941.1"/>
    </source>
</evidence>
<gene>
    <name evidence="1" type="ORF">J4Q44_G00299740</name>
</gene>
<protein>
    <submittedName>
        <fullName evidence="1">Uncharacterized protein</fullName>
    </submittedName>
</protein>
<comment type="caution">
    <text evidence="1">The sequence shown here is derived from an EMBL/GenBank/DDBJ whole genome shotgun (WGS) entry which is preliminary data.</text>
</comment>
<dbReference type="Proteomes" id="UP001356427">
    <property type="component" value="Unassembled WGS sequence"/>
</dbReference>
<proteinExistence type="predicted"/>
<reference evidence="1 2" key="1">
    <citation type="submission" date="2021-04" db="EMBL/GenBank/DDBJ databases">
        <authorList>
            <person name="De Guttry C."/>
            <person name="Zahm M."/>
            <person name="Klopp C."/>
            <person name="Cabau C."/>
            <person name="Louis A."/>
            <person name="Berthelot C."/>
            <person name="Parey E."/>
            <person name="Roest Crollius H."/>
            <person name="Montfort J."/>
            <person name="Robinson-Rechavi M."/>
            <person name="Bucao C."/>
            <person name="Bouchez O."/>
            <person name="Gislard M."/>
            <person name="Lluch J."/>
            <person name="Milhes M."/>
            <person name="Lampietro C."/>
            <person name="Lopez Roques C."/>
            <person name="Donnadieu C."/>
            <person name="Braasch I."/>
            <person name="Desvignes T."/>
            <person name="Postlethwait J."/>
            <person name="Bobe J."/>
            <person name="Wedekind C."/>
            <person name="Guiguen Y."/>
        </authorList>
    </citation>
    <scope>NUCLEOTIDE SEQUENCE [LARGE SCALE GENOMIC DNA]</scope>
    <source>
        <strain evidence="1">Cs_M1</strain>
        <tissue evidence="1">Blood</tissue>
    </source>
</reference>
<name>A0AAN8LA00_9TELE</name>
<dbReference type="AlphaFoldDB" id="A0AAN8LA00"/>
<evidence type="ECO:0000313" key="2">
    <source>
        <dbReference type="Proteomes" id="UP001356427"/>
    </source>
</evidence>
<dbReference type="EMBL" id="JAGTTL010000028">
    <property type="protein sequence ID" value="KAK6299941.1"/>
    <property type="molecule type" value="Genomic_DNA"/>
</dbReference>
<feature type="non-terminal residue" evidence="1">
    <location>
        <position position="1"/>
    </location>
</feature>
<accession>A0AAN8LA00</accession>
<sequence>VKVECRCFVLTSLVKTKKNKPNTAKYNLAGKRTLRTPVKYKLKAHTVWNSLQKQHRENKRTSIPK</sequence>